<evidence type="ECO:0008006" key="4">
    <source>
        <dbReference type="Google" id="ProtNLM"/>
    </source>
</evidence>
<reference evidence="2 3" key="1">
    <citation type="submission" date="2021-05" db="EMBL/GenBank/DDBJ databases">
        <title>Direct Submission.</title>
        <authorList>
            <person name="Li K."/>
            <person name="Gao J."/>
        </authorList>
    </citation>
    <scope>NUCLEOTIDE SEQUENCE [LARGE SCALE GENOMIC DNA]</scope>
    <source>
        <strain evidence="2 3">Mg02</strain>
    </source>
</reference>
<sequence length="254" mass="27015">MASSTGHPVSPETYWKRRALVLAGVMLVLTLIVFACRPGGGDEGETTRSEAGMGDDASPSVAPEDPSASPEPSEDPSEADASPSEDPSASDDPSDAEESEGEDGGGEEGAGGAAAAPEKPEDLCRPQDVVVSFDFAEADKEVYGAGQNPAFRVTVVNTAEQTCTVDVGREALELRIHSGDDRIFSTADCVEGEAREDRQLSRGVPHEFTITWERMRSFTDCREGTSQARPGWYRANLHGDYAGSTEQVVFQLKA</sequence>
<evidence type="ECO:0000256" key="1">
    <source>
        <dbReference type="SAM" id="MobiDB-lite"/>
    </source>
</evidence>
<gene>
    <name evidence="2" type="ORF">KGD84_28660</name>
</gene>
<proteinExistence type="predicted"/>
<feature type="region of interest" description="Disordered" evidence="1">
    <location>
        <begin position="37"/>
        <end position="123"/>
    </location>
</feature>
<dbReference type="Proteomes" id="UP000676079">
    <property type="component" value="Chromosome"/>
</dbReference>
<evidence type="ECO:0000313" key="3">
    <source>
        <dbReference type="Proteomes" id="UP000676079"/>
    </source>
</evidence>
<feature type="compositionally biased region" description="Acidic residues" evidence="1">
    <location>
        <begin position="88"/>
        <end position="106"/>
    </location>
</feature>
<accession>A0ABX8BJU1</accession>
<evidence type="ECO:0000313" key="2">
    <source>
        <dbReference type="EMBL" id="QUX22272.1"/>
    </source>
</evidence>
<feature type="compositionally biased region" description="Low complexity" evidence="1">
    <location>
        <begin position="55"/>
        <end position="71"/>
    </location>
</feature>
<organism evidence="2 3">
    <name type="scientific">Nocardiopsis changdeensis</name>
    <dbReference type="NCBI Taxonomy" id="2831969"/>
    <lineage>
        <taxon>Bacteria</taxon>
        <taxon>Bacillati</taxon>
        <taxon>Actinomycetota</taxon>
        <taxon>Actinomycetes</taxon>
        <taxon>Streptosporangiales</taxon>
        <taxon>Nocardiopsidaceae</taxon>
        <taxon>Nocardiopsis</taxon>
    </lineage>
</organism>
<dbReference type="EMBL" id="CP074133">
    <property type="protein sequence ID" value="QUX22272.1"/>
    <property type="molecule type" value="Genomic_DNA"/>
</dbReference>
<name>A0ABX8BJU1_9ACTN</name>
<keyword evidence="3" id="KW-1185">Reference proteome</keyword>
<protein>
    <recommendedName>
        <fullName evidence="4">DUF4232 domain-containing protein</fullName>
    </recommendedName>
</protein>
<dbReference type="RefSeq" id="WP_220563488.1">
    <property type="nucleotide sequence ID" value="NZ_CP074133.1"/>
</dbReference>